<name>A0A6J7LCU2_9ZZZZ</name>
<protein>
    <submittedName>
        <fullName evidence="7">Unannotated protein</fullName>
    </submittedName>
</protein>
<evidence type="ECO:0000313" key="6">
    <source>
        <dbReference type="EMBL" id="CAB4768030.1"/>
    </source>
</evidence>
<dbReference type="CDD" id="cd06223">
    <property type="entry name" value="PRTases_typeI"/>
    <property type="match status" value="1"/>
</dbReference>
<dbReference type="EMBL" id="CAEZSL010000005">
    <property type="protein sequence ID" value="CAB4532561.1"/>
    <property type="molecule type" value="Genomic_DNA"/>
</dbReference>
<evidence type="ECO:0000313" key="3">
    <source>
        <dbReference type="EMBL" id="CAB4532561.1"/>
    </source>
</evidence>
<dbReference type="SUPFAM" id="SSF53271">
    <property type="entry name" value="PRTase-like"/>
    <property type="match status" value="1"/>
</dbReference>
<dbReference type="EMBL" id="CAEZUK010000185">
    <property type="protein sequence ID" value="CAB4605999.1"/>
    <property type="molecule type" value="Genomic_DNA"/>
</dbReference>
<dbReference type="InterPro" id="IPR000836">
    <property type="entry name" value="PRTase_dom"/>
</dbReference>
<evidence type="ECO:0000313" key="9">
    <source>
        <dbReference type="EMBL" id="CAB5108179.1"/>
    </source>
</evidence>
<evidence type="ECO:0000256" key="1">
    <source>
        <dbReference type="ARBA" id="ARBA00008007"/>
    </source>
</evidence>
<dbReference type="EMBL" id="CAFBRX010000001">
    <property type="protein sequence ID" value="CAB5108179.1"/>
    <property type="molecule type" value="Genomic_DNA"/>
</dbReference>
<evidence type="ECO:0000259" key="2">
    <source>
        <dbReference type="Pfam" id="PF00156"/>
    </source>
</evidence>
<dbReference type="EMBL" id="CAFBQJ010000006">
    <property type="protein sequence ID" value="CAB5044253.1"/>
    <property type="molecule type" value="Genomic_DNA"/>
</dbReference>
<dbReference type="EMBL" id="CAEZZV010000007">
    <property type="protein sequence ID" value="CAB4768030.1"/>
    <property type="molecule type" value="Genomic_DNA"/>
</dbReference>
<dbReference type="AlphaFoldDB" id="A0A6J7LCU2"/>
<dbReference type="PANTHER" id="PTHR47505:SF1">
    <property type="entry name" value="DNA UTILIZATION PROTEIN YHGH"/>
    <property type="match status" value="1"/>
</dbReference>
<dbReference type="EMBL" id="CAFBNZ010000003">
    <property type="protein sequence ID" value="CAB4966260.1"/>
    <property type="molecule type" value="Genomic_DNA"/>
</dbReference>
<dbReference type="EMBL" id="CAEZVL010000001">
    <property type="protein sequence ID" value="CAB4620889.1"/>
    <property type="molecule type" value="Genomic_DNA"/>
</dbReference>
<evidence type="ECO:0000313" key="8">
    <source>
        <dbReference type="EMBL" id="CAB5044253.1"/>
    </source>
</evidence>
<feature type="domain" description="Phosphoribosyltransferase" evidence="2">
    <location>
        <begin position="117"/>
        <end position="209"/>
    </location>
</feature>
<proteinExistence type="inferred from homology"/>
<sequence>MFTALACTSCRQLFRIAPAGFKRDQTGHLVRLCESCQVDHQSATTTAAGITASDLLDGQTQELIRGLKYRNQRRAVTILARQLVKSVRDDPDALTFEVVTWAPTSSSRRRRRGYDQSELLARAVARQLGIPCRRLLYRDHSRPQTGRNREERLHGPLFRARPLRRAVSVLVIDDVVTTGSTLKAAAHALELAGAHQVGLFAVAATPERRNG</sequence>
<evidence type="ECO:0000313" key="5">
    <source>
        <dbReference type="EMBL" id="CAB4620889.1"/>
    </source>
</evidence>
<accession>A0A6J7LCU2</accession>
<comment type="similarity">
    <text evidence="1">Belongs to the ComF/GntX family.</text>
</comment>
<dbReference type="InterPro" id="IPR029057">
    <property type="entry name" value="PRTase-like"/>
</dbReference>
<organism evidence="7">
    <name type="scientific">freshwater metagenome</name>
    <dbReference type="NCBI Taxonomy" id="449393"/>
    <lineage>
        <taxon>unclassified sequences</taxon>
        <taxon>metagenomes</taxon>
        <taxon>ecological metagenomes</taxon>
    </lineage>
</organism>
<gene>
    <name evidence="3" type="ORF">UFOPK1421_00076</name>
    <name evidence="4" type="ORF">UFOPK1820_01060</name>
    <name evidence="5" type="ORF">UFOPK1960_00005</name>
    <name evidence="6" type="ORF">UFOPK2921_00100</name>
    <name evidence="7" type="ORF">UFOPK3889_00041</name>
    <name evidence="8" type="ORF">UFOPK4275_00079</name>
    <name evidence="9" type="ORF">UFOPK4422_00016</name>
</gene>
<dbReference type="InterPro" id="IPR051910">
    <property type="entry name" value="ComF/GntX_DNA_util-trans"/>
</dbReference>
<reference evidence="7" key="1">
    <citation type="submission" date="2020-05" db="EMBL/GenBank/DDBJ databases">
        <authorList>
            <person name="Chiriac C."/>
            <person name="Salcher M."/>
            <person name="Ghai R."/>
            <person name="Kavagutti S V."/>
        </authorList>
    </citation>
    <scope>NUCLEOTIDE SEQUENCE</scope>
</reference>
<dbReference type="PANTHER" id="PTHR47505">
    <property type="entry name" value="DNA UTILIZATION PROTEIN YHGH"/>
    <property type="match status" value="1"/>
</dbReference>
<dbReference type="Pfam" id="PF00156">
    <property type="entry name" value="Pribosyltran"/>
    <property type="match status" value="1"/>
</dbReference>
<dbReference type="Gene3D" id="3.40.50.2020">
    <property type="match status" value="1"/>
</dbReference>
<evidence type="ECO:0000313" key="4">
    <source>
        <dbReference type="EMBL" id="CAB4605999.1"/>
    </source>
</evidence>
<evidence type="ECO:0000313" key="7">
    <source>
        <dbReference type="EMBL" id="CAB4966260.1"/>
    </source>
</evidence>